<keyword evidence="2" id="KW-0238">DNA-binding</keyword>
<protein>
    <submittedName>
        <fullName evidence="5">MarR family transcriptional regulator</fullName>
    </submittedName>
</protein>
<gene>
    <name evidence="5" type="ORF">EUZ87_08395</name>
</gene>
<comment type="caution">
    <text evidence="5">The sequence shown here is derived from an EMBL/GenBank/DDBJ whole genome shotgun (WGS) entry which is preliminary data.</text>
</comment>
<dbReference type="PRINTS" id="PR00598">
    <property type="entry name" value="HTHMARR"/>
</dbReference>
<dbReference type="Proteomes" id="UP000292648">
    <property type="component" value="Unassembled WGS sequence"/>
</dbReference>
<dbReference type="PANTHER" id="PTHR42756:SF1">
    <property type="entry name" value="TRANSCRIPTIONAL REPRESSOR OF EMRAB OPERON"/>
    <property type="match status" value="1"/>
</dbReference>
<accession>A0A4Q9Y5K2</accession>
<evidence type="ECO:0000256" key="1">
    <source>
        <dbReference type="ARBA" id="ARBA00023015"/>
    </source>
</evidence>
<dbReference type="GO" id="GO:0003677">
    <property type="term" value="F:DNA binding"/>
    <property type="evidence" value="ECO:0007669"/>
    <property type="project" value="UniProtKB-KW"/>
</dbReference>
<dbReference type="InterPro" id="IPR036388">
    <property type="entry name" value="WH-like_DNA-bd_sf"/>
</dbReference>
<reference evidence="5 6" key="1">
    <citation type="submission" date="2019-01" db="EMBL/GenBank/DDBJ databases">
        <title>Draft genome sequence of Lactobacillus paraplantarum OSY-TC318, a Producer of the novel lantibiotic Paraplantaracin TC318.</title>
        <authorList>
            <person name="Hussein W.E."/>
            <person name="Huang E."/>
            <person name="Yousef A.E."/>
        </authorList>
    </citation>
    <scope>NUCLEOTIDE SEQUENCE [LARGE SCALE GENOMIC DNA]</scope>
    <source>
        <strain evidence="5 6">OSY-TC318</strain>
    </source>
</reference>
<sequence length="144" mass="16703">MIIEYFSLTKYIAGIYRESKNSINTQLKALDIRATESDLLLVVYDHPAQTQKELAANLMLDPSLLARTVRQLEQRQLVTRFRDPADQRSLRISLTPAGEQIATAIKKTLIDWWHDFFTAHPEVNEQVFTTQLQQVYLGLQEKRD</sequence>
<dbReference type="SMART" id="SM00347">
    <property type="entry name" value="HTH_MARR"/>
    <property type="match status" value="1"/>
</dbReference>
<dbReference type="PROSITE" id="PS50995">
    <property type="entry name" value="HTH_MARR_2"/>
    <property type="match status" value="1"/>
</dbReference>
<organism evidence="5 6">
    <name type="scientific">Lactiplantibacillus paraplantarum</name>
    <dbReference type="NCBI Taxonomy" id="60520"/>
    <lineage>
        <taxon>Bacteria</taxon>
        <taxon>Bacillati</taxon>
        <taxon>Bacillota</taxon>
        <taxon>Bacilli</taxon>
        <taxon>Lactobacillales</taxon>
        <taxon>Lactobacillaceae</taxon>
        <taxon>Lactiplantibacillus</taxon>
    </lineage>
</organism>
<dbReference type="InterPro" id="IPR036390">
    <property type="entry name" value="WH_DNA-bd_sf"/>
</dbReference>
<feature type="domain" description="HTH marR-type" evidence="4">
    <location>
        <begin position="5"/>
        <end position="137"/>
    </location>
</feature>
<evidence type="ECO:0000256" key="2">
    <source>
        <dbReference type="ARBA" id="ARBA00023125"/>
    </source>
</evidence>
<evidence type="ECO:0000313" key="5">
    <source>
        <dbReference type="EMBL" id="TBX42458.1"/>
    </source>
</evidence>
<evidence type="ECO:0000256" key="3">
    <source>
        <dbReference type="ARBA" id="ARBA00023163"/>
    </source>
</evidence>
<dbReference type="Pfam" id="PF01047">
    <property type="entry name" value="MarR"/>
    <property type="match status" value="1"/>
</dbReference>
<dbReference type="AlphaFoldDB" id="A0A4Q9Y5K2"/>
<keyword evidence="1" id="KW-0805">Transcription regulation</keyword>
<keyword evidence="3" id="KW-0804">Transcription</keyword>
<dbReference type="PANTHER" id="PTHR42756">
    <property type="entry name" value="TRANSCRIPTIONAL REGULATOR, MARR"/>
    <property type="match status" value="1"/>
</dbReference>
<evidence type="ECO:0000259" key="4">
    <source>
        <dbReference type="PROSITE" id="PS50995"/>
    </source>
</evidence>
<dbReference type="EMBL" id="SEHH01000058">
    <property type="protein sequence ID" value="TBX42458.1"/>
    <property type="molecule type" value="Genomic_DNA"/>
</dbReference>
<dbReference type="SUPFAM" id="SSF46785">
    <property type="entry name" value="Winged helix' DNA-binding domain"/>
    <property type="match status" value="1"/>
</dbReference>
<name>A0A4Q9Y5K2_9LACO</name>
<proteinExistence type="predicted"/>
<dbReference type="InterPro" id="IPR000835">
    <property type="entry name" value="HTH_MarR-typ"/>
</dbReference>
<dbReference type="Gene3D" id="1.10.10.10">
    <property type="entry name" value="Winged helix-like DNA-binding domain superfamily/Winged helix DNA-binding domain"/>
    <property type="match status" value="1"/>
</dbReference>
<dbReference type="GO" id="GO:0003700">
    <property type="term" value="F:DNA-binding transcription factor activity"/>
    <property type="evidence" value="ECO:0007669"/>
    <property type="project" value="InterPro"/>
</dbReference>
<evidence type="ECO:0000313" key="6">
    <source>
        <dbReference type="Proteomes" id="UP000292648"/>
    </source>
</evidence>